<dbReference type="SUPFAM" id="SSF57903">
    <property type="entry name" value="FYVE/PHD zinc finger"/>
    <property type="match status" value="1"/>
</dbReference>
<keyword evidence="2" id="KW-0479">Metal-binding</keyword>
<dbReference type="PROSITE" id="PS50827">
    <property type="entry name" value="DDT"/>
    <property type="match status" value="1"/>
</dbReference>
<dbReference type="InterPro" id="IPR013083">
    <property type="entry name" value="Znf_RING/FYVE/PHD"/>
</dbReference>
<evidence type="ECO:0000256" key="6">
    <source>
        <dbReference type="PROSITE-ProRule" id="PRU00146"/>
    </source>
</evidence>
<feature type="compositionally biased region" description="Basic and acidic residues" evidence="8">
    <location>
        <begin position="1027"/>
        <end position="1047"/>
    </location>
</feature>
<feature type="compositionally biased region" description="Basic and acidic residues" evidence="8">
    <location>
        <begin position="441"/>
        <end position="450"/>
    </location>
</feature>
<feature type="region of interest" description="Disordered" evidence="8">
    <location>
        <begin position="406"/>
        <end position="1191"/>
    </location>
</feature>
<feature type="coiled-coil region" evidence="7">
    <location>
        <begin position="1245"/>
        <end position="1309"/>
    </location>
</feature>
<dbReference type="CDD" id="cd15543">
    <property type="entry name" value="PHD_RSF1"/>
    <property type="match status" value="1"/>
</dbReference>
<comment type="subcellular location">
    <subcellularLocation>
        <location evidence="1">Nucleus</location>
    </subcellularLocation>
</comment>
<dbReference type="InterPro" id="IPR028942">
    <property type="entry name" value="WHIM1_dom"/>
</dbReference>
<feature type="compositionally biased region" description="Basic residues" evidence="8">
    <location>
        <begin position="1515"/>
        <end position="1527"/>
    </location>
</feature>
<feature type="compositionally biased region" description="Basic and acidic residues" evidence="8">
    <location>
        <begin position="341"/>
        <end position="355"/>
    </location>
</feature>
<dbReference type="PROSITE" id="PS50016">
    <property type="entry name" value="ZF_PHD_2"/>
    <property type="match status" value="1"/>
</dbReference>
<dbReference type="GO" id="GO:0031213">
    <property type="term" value="C:RSF complex"/>
    <property type="evidence" value="ECO:0007669"/>
    <property type="project" value="InterPro"/>
</dbReference>
<feature type="compositionally biased region" description="Basic and acidic residues" evidence="8">
    <location>
        <begin position="634"/>
        <end position="681"/>
    </location>
</feature>
<feature type="region of interest" description="Disordered" evidence="8">
    <location>
        <begin position="204"/>
        <end position="387"/>
    </location>
</feature>
<evidence type="ECO:0000256" key="5">
    <source>
        <dbReference type="ARBA" id="ARBA00023242"/>
    </source>
</evidence>
<feature type="compositionally biased region" description="Basic and acidic residues" evidence="8">
    <location>
        <begin position="830"/>
        <end position="848"/>
    </location>
</feature>
<protein>
    <submittedName>
        <fullName evidence="12">Remodeling and spacing factor 1</fullName>
    </submittedName>
</protein>
<dbReference type="PANTHER" id="PTHR14296">
    <property type="entry name" value="REMODELING AND SPACING FACTOR 1"/>
    <property type="match status" value="1"/>
</dbReference>
<keyword evidence="3 6" id="KW-0863">Zinc-finger</keyword>
<reference evidence="12" key="1">
    <citation type="submission" date="2025-08" db="UniProtKB">
        <authorList>
            <consortium name="RefSeq"/>
        </authorList>
    </citation>
    <scope>IDENTIFICATION</scope>
</reference>
<feature type="compositionally biased region" description="Basic and acidic residues" evidence="8">
    <location>
        <begin position="1565"/>
        <end position="1588"/>
    </location>
</feature>
<feature type="compositionally biased region" description="Basic and acidic residues" evidence="8">
    <location>
        <begin position="689"/>
        <end position="779"/>
    </location>
</feature>
<dbReference type="CTD" id="327618"/>
<keyword evidence="4" id="KW-0862">Zinc</keyword>
<feature type="compositionally biased region" description="Polar residues" evidence="8">
    <location>
        <begin position="849"/>
        <end position="859"/>
    </location>
</feature>
<evidence type="ECO:0000256" key="1">
    <source>
        <dbReference type="ARBA" id="ARBA00004123"/>
    </source>
</evidence>
<feature type="compositionally biased region" description="Acidic residues" evidence="8">
    <location>
        <begin position="1398"/>
        <end position="1411"/>
    </location>
</feature>
<dbReference type="RefSeq" id="XP_030648158.1">
    <property type="nucleotide sequence ID" value="XM_030792298.1"/>
</dbReference>
<dbReference type="GO" id="GO:0045892">
    <property type="term" value="P:negative regulation of DNA-templated transcription"/>
    <property type="evidence" value="ECO:0007669"/>
    <property type="project" value="TreeGrafter"/>
</dbReference>
<evidence type="ECO:0000259" key="9">
    <source>
        <dbReference type="PROSITE" id="PS50016"/>
    </source>
</evidence>
<accession>A0A6J2WV50</accession>
<feature type="compositionally biased region" description="Basic and acidic residues" evidence="8">
    <location>
        <begin position="489"/>
        <end position="500"/>
    </location>
</feature>
<evidence type="ECO:0000313" key="12">
    <source>
        <dbReference type="RefSeq" id="XP_030648158.1"/>
    </source>
</evidence>
<dbReference type="InterPro" id="IPR018501">
    <property type="entry name" value="DDT_dom"/>
</dbReference>
<feature type="compositionally biased region" description="Acidic residues" evidence="8">
    <location>
        <begin position="1137"/>
        <end position="1159"/>
    </location>
</feature>
<feature type="compositionally biased region" description="Acidic residues" evidence="8">
    <location>
        <begin position="1603"/>
        <end position="1619"/>
    </location>
</feature>
<feature type="compositionally biased region" description="Basic residues" evidence="8">
    <location>
        <begin position="1163"/>
        <end position="1172"/>
    </location>
</feature>
<evidence type="ECO:0000256" key="4">
    <source>
        <dbReference type="ARBA" id="ARBA00022833"/>
    </source>
</evidence>
<dbReference type="OrthoDB" id="10055895at2759"/>
<feature type="compositionally biased region" description="Polar residues" evidence="8">
    <location>
        <begin position="213"/>
        <end position="224"/>
    </location>
</feature>
<feature type="compositionally biased region" description="Basic and acidic residues" evidence="8">
    <location>
        <begin position="458"/>
        <end position="482"/>
    </location>
</feature>
<feature type="compositionally biased region" description="Basic and acidic residues" evidence="8">
    <location>
        <begin position="522"/>
        <end position="536"/>
    </location>
</feature>
<dbReference type="Gene3D" id="3.30.40.10">
    <property type="entry name" value="Zinc/RING finger domain, C3HC4 (zinc finger)"/>
    <property type="match status" value="1"/>
</dbReference>
<dbReference type="SMART" id="SM00249">
    <property type="entry name" value="PHD"/>
    <property type="match status" value="1"/>
</dbReference>
<feature type="region of interest" description="Disordered" evidence="8">
    <location>
        <begin position="1342"/>
        <end position="1674"/>
    </location>
</feature>
<proteinExistence type="predicted"/>
<dbReference type="GO" id="GO:0042393">
    <property type="term" value="F:histone binding"/>
    <property type="evidence" value="ECO:0007669"/>
    <property type="project" value="TreeGrafter"/>
</dbReference>
<feature type="compositionally biased region" description="Basic and acidic residues" evidence="8">
    <location>
        <begin position="1640"/>
        <end position="1655"/>
    </location>
</feature>
<dbReference type="GeneID" id="115828338"/>
<dbReference type="InterPro" id="IPR001965">
    <property type="entry name" value="Znf_PHD"/>
</dbReference>
<evidence type="ECO:0000256" key="3">
    <source>
        <dbReference type="ARBA" id="ARBA00022771"/>
    </source>
</evidence>
<name>A0A6J2WV50_CHACN</name>
<feature type="compositionally biased region" description="Basic residues" evidence="8">
    <location>
        <begin position="1458"/>
        <end position="1480"/>
    </location>
</feature>
<dbReference type="PANTHER" id="PTHR14296:SF18">
    <property type="entry name" value="REMODELING AND SPACING FACTOR 1 ISOFORM X1"/>
    <property type="match status" value="1"/>
</dbReference>
<dbReference type="Pfam" id="PF15612">
    <property type="entry name" value="WHIM1"/>
    <property type="match status" value="1"/>
</dbReference>
<feature type="compositionally biased region" description="Basic and acidic residues" evidence="8">
    <location>
        <begin position="860"/>
        <end position="878"/>
    </location>
</feature>
<keyword evidence="7" id="KW-0175">Coiled coil</keyword>
<feature type="domain" description="DDT" evidence="10">
    <location>
        <begin position="12"/>
        <end position="73"/>
    </location>
</feature>
<feature type="compositionally biased region" description="Polar residues" evidence="8">
    <location>
        <begin position="377"/>
        <end position="387"/>
    </location>
</feature>
<organism evidence="11 12">
    <name type="scientific">Chanos chanos</name>
    <name type="common">Milkfish</name>
    <name type="synonym">Mugil chanos</name>
    <dbReference type="NCBI Taxonomy" id="29144"/>
    <lineage>
        <taxon>Eukaryota</taxon>
        <taxon>Metazoa</taxon>
        <taxon>Chordata</taxon>
        <taxon>Craniata</taxon>
        <taxon>Vertebrata</taxon>
        <taxon>Euteleostomi</taxon>
        <taxon>Actinopterygii</taxon>
        <taxon>Neopterygii</taxon>
        <taxon>Teleostei</taxon>
        <taxon>Ostariophysi</taxon>
        <taxon>Gonorynchiformes</taxon>
        <taxon>Chanidae</taxon>
        <taxon>Chanos</taxon>
    </lineage>
</organism>
<feature type="compositionally biased region" description="Basic and acidic residues" evidence="8">
    <location>
        <begin position="951"/>
        <end position="962"/>
    </location>
</feature>
<feature type="compositionally biased region" description="Basic and acidic residues" evidence="8">
    <location>
        <begin position="225"/>
        <end position="237"/>
    </location>
</feature>
<dbReference type="InParanoid" id="A0A6J2WV50"/>
<feature type="compositionally biased region" description="Polar residues" evidence="8">
    <location>
        <begin position="1530"/>
        <end position="1542"/>
    </location>
</feature>
<dbReference type="Proteomes" id="UP000504632">
    <property type="component" value="Chromosome 15"/>
</dbReference>
<dbReference type="InterPro" id="IPR028938">
    <property type="entry name" value="Rsf1-like"/>
</dbReference>
<feature type="compositionally biased region" description="Acidic residues" evidence="8">
    <location>
        <begin position="1418"/>
        <end position="1445"/>
    </location>
</feature>
<evidence type="ECO:0000256" key="2">
    <source>
        <dbReference type="ARBA" id="ARBA00022723"/>
    </source>
</evidence>
<feature type="compositionally biased region" description="Polar residues" evidence="8">
    <location>
        <begin position="427"/>
        <end position="439"/>
    </location>
</feature>
<feature type="compositionally biased region" description="Basic and acidic residues" evidence="8">
    <location>
        <begin position="891"/>
        <end position="910"/>
    </location>
</feature>
<dbReference type="PROSITE" id="PS01359">
    <property type="entry name" value="ZF_PHD_1"/>
    <property type="match status" value="1"/>
</dbReference>
<feature type="compositionally biased region" description="Basic and acidic residues" evidence="8">
    <location>
        <begin position="258"/>
        <end position="296"/>
    </location>
</feature>
<sequence length="1764" mass="197674">MAASAAAAGSSPGLCPSFAVICSFLERYGALLDLPELTFPQLERYLQETSTVPKLLVDLHVKLLRKIGKSVSADRWEKYLLRLCQEFNMTWAWELEKKGYREMTVECKTGILKYLCECQFDDNVKFKTAINEEDPDKMRLQPIGRDKDGLMYWFQLDQEHNVRVYVEEQDDLDGSSWRCVVRNRNDLAEVLALLKTQIDPALLVKKDQDESSSRNSPNPDGQNKGTEDGEKVKKMDSSEDEEEKSPRSAADPNSSNAENKEQLLEKENLKREVTEVKSDLKNTEVADEETEKRRNQAEPSRGGIISAIKTEPMEEAEAANRAPESAAEKSGGPCGSGQNEAMKKKTTDEVQRAMKNDQQAKIPLKKREMKLSEDFDSPSNGSGASSIIVQNPAAAVPIREAEEPCQVNGNAPYAKSVENEAQKDTGFVSQKDQTQSATKVDSPKDVKEARNQSLAKTVSEEAAREKETEQRDVEIPADKTSADTEETMETDKPEEPDLQKKAAIVGVEDKAPAETKTASVTEAEKSSSPREAKESPTAEVTVKESGTSAVEDMPEVKDSTTKSELEKGNEPATHREKNDHQEECSSGRSDKSDPKVSTQTSDDPKNADQALSPKKTDEPMSVECDSSQGPKETSVIKKHETFEKHPEASETEKQFGPKEKDKSAEGKEIKDTTAPGEKDSDLSAESTVGEDKGSETENPKAGEDDKLITTKEKDRSSSKDTDTHEERDKTTSPGDTEKSSTAKEDRSGPKEPEKSSVPEETECPPKEASDKETLDDGKTGKAGISETEQNGSLREDQKMEVCKVTVKSDETKDTEDSESGKQTAGASALKEPEKQDTSKKMEGGDEPKQTQTLTDSGSSEDPHADKDPKGESDLEKTEQTGVTSGGGSSGSERESERQDEKDGEKTEASRDVSAMDCDETRQTDQAAEKTDPQKTEVTAKDSKTDGVSADEQPKEGAERKSTDEDDKDDAASKDTPAEKKPEATREQEEKDSSKTTAESGDGEKESSEVQEDGIRLKIKIPAHRRKAELQREERKGDSESETGEGRCLRRSPRICRPTPKLVEIQDRKLEKKQIAALAEKEKDNNEEKEEEEESSVQKKPREKKADPEGQSKPKGRRRRRTRWSNTRTRWRKKKGSEDEDDDDDSDEEETEEDDSDEDYKVEKTRKRRRNRNRERNSSDSSTSSSEDEIPNDDPCKHCGLPNHPELILLCDSCDSGYHTACLRPPLMIIPDGEWFCPPCQHKLLCDKLEEQLQNLDAALKKKERAERRKERLVYVGISVENIITPTVEVEEEKEEEEEVKVKKEVKKSKSWGRRSTRAKKYISYRFDEFDEAIEEAIEEDIKEAEGGGAGRGKDMANITGHRGKDMSTILQEDGKENGRPQRPNAGQRRKKRRRLNDLDSDSTMEEEESEEEFRLSDSSEEEEFVVSDYDEESGAEEQSFDDSDFGSDGCGPRFRGSSSRRKPQQRQRVRQPPRRRRRPRGYSDDEEVEETEEDEEEEIVTEGSSDFSDSDLDMRRRRSHRSQKKKVNYCETSESEGSQASTNRDKVKSRRRLSSSESEVSFRSMDSDEDRRPAKRSGRNDSSEEESRKRRRKLSLKRRRASEDDEDDEDDSEESEEEDRPVRKRVNRIDSDDSEEEGEDAKKSTAEKDAEELRSQRLGLEEEEEEGVLGKGVSPLDYNLVELPPTNGQNAIKGLEGFMTRPSMGVAPPGLMTHIGPKNSSAPSAVSMVTNGLVPQEMAPQDEDEDDLLGVTDLVDYVCNSEQL</sequence>
<dbReference type="InterPro" id="IPR019787">
    <property type="entry name" value="Znf_PHD-finger"/>
</dbReference>
<feature type="domain" description="PHD-type" evidence="9">
    <location>
        <begin position="1192"/>
        <end position="1242"/>
    </location>
</feature>
<evidence type="ECO:0000256" key="7">
    <source>
        <dbReference type="SAM" id="Coils"/>
    </source>
</evidence>
<feature type="compositionally biased region" description="Basic and acidic residues" evidence="8">
    <location>
        <begin position="969"/>
        <end position="993"/>
    </location>
</feature>
<gene>
    <name evidence="12" type="primary">rsf1b.1</name>
</gene>
<dbReference type="GO" id="GO:0008270">
    <property type="term" value="F:zinc ion binding"/>
    <property type="evidence" value="ECO:0007669"/>
    <property type="project" value="UniProtKB-KW"/>
</dbReference>
<feature type="compositionally biased region" description="Basic and acidic residues" evidence="8">
    <location>
        <begin position="1063"/>
        <end position="1085"/>
    </location>
</feature>
<evidence type="ECO:0000259" key="10">
    <source>
        <dbReference type="PROSITE" id="PS50827"/>
    </source>
</evidence>
<dbReference type="InterPro" id="IPR019786">
    <property type="entry name" value="Zinc_finger_PHD-type_CS"/>
</dbReference>
<feature type="compositionally biased region" description="Basic and acidic residues" evidence="8">
    <location>
        <begin position="554"/>
        <end position="594"/>
    </location>
</feature>
<feature type="compositionally biased region" description="Basic and acidic residues" evidence="8">
    <location>
        <begin position="793"/>
        <end position="811"/>
    </location>
</feature>
<feature type="compositionally biased region" description="Basic residues" evidence="8">
    <location>
        <begin position="1016"/>
        <end position="1026"/>
    </location>
</feature>
<keyword evidence="5" id="KW-0539">Nucleus</keyword>
<feature type="compositionally biased region" description="Basic and acidic residues" evidence="8">
    <location>
        <begin position="1001"/>
        <end position="1015"/>
    </location>
</feature>
<feature type="compositionally biased region" description="Basic and acidic residues" evidence="8">
    <location>
        <begin position="918"/>
        <end position="944"/>
    </location>
</feature>
<evidence type="ECO:0000313" key="11">
    <source>
        <dbReference type="Proteomes" id="UP000504632"/>
    </source>
</evidence>
<feature type="compositionally biased region" description="Acidic residues" evidence="8">
    <location>
        <begin position="1484"/>
        <end position="1500"/>
    </location>
</feature>
<evidence type="ECO:0000256" key="8">
    <source>
        <dbReference type="SAM" id="MobiDB-lite"/>
    </source>
</evidence>
<feature type="compositionally biased region" description="Basic residues" evidence="8">
    <location>
        <begin position="1589"/>
        <end position="1600"/>
    </location>
</feature>
<feature type="compositionally biased region" description="Low complexity" evidence="8">
    <location>
        <begin position="1555"/>
        <end position="1564"/>
    </location>
</feature>
<feature type="compositionally biased region" description="Basic residues" evidence="8">
    <location>
        <begin position="1113"/>
        <end position="1134"/>
    </location>
</feature>
<dbReference type="Pfam" id="PF00628">
    <property type="entry name" value="PHD"/>
    <property type="match status" value="1"/>
</dbReference>
<keyword evidence="11" id="KW-1185">Reference proteome</keyword>
<dbReference type="InterPro" id="IPR011011">
    <property type="entry name" value="Znf_FYVE_PHD"/>
</dbReference>